<feature type="transmembrane region" description="Helical" evidence="13">
    <location>
        <begin position="59"/>
        <end position="77"/>
    </location>
</feature>
<dbReference type="PANTHER" id="PTHR24242:SF227">
    <property type="entry name" value="OLFACTORY RECEPTOR"/>
    <property type="match status" value="1"/>
</dbReference>
<dbReference type="PRINTS" id="PR00245">
    <property type="entry name" value="OLFACTORYR"/>
</dbReference>
<keyword evidence="7" id="KW-0297">G-protein coupled receptor</keyword>
<dbReference type="Gene3D" id="1.20.1070.10">
    <property type="entry name" value="Rhodopsin 7-helix transmembrane proteins"/>
    <property type="match status" value="1"/>
</dbReference>
<feature type="transmembrane region" description="Helical" evidence="13">
    <location>
        <begin position="272"/>
        <end position="292"/>
    </location>
</feature>
<dbReference type="InterPro" id="IPR017452">
    <property type="entry name" value="GPCR_Rhodpsn_7TM"/>
</dbReference>
<evidence type="ECO:0000256" key="10">
    <source>
        <dbReference type="ARBA" id="ARBA00023170"/>
    </source>
</evidence>
<evidence type="ECO:0000256" key="3">
    <source>
        <dbReference type="ARBA" id="ARBA00022606"/>
    </source>
</evidence>
<sequence length="324" mass="36350">MANQSEVKQIILVGFPGLKEEFYAPVSLVMLLIYIGSLSANGTVITLITMKKQLHKPMYIIIANLAMADLLFDTITLPKLIAKYWFGATMTFPECLLQMFLVHFLNTADSYIFMLMAIDRYFAICKPLRYPLIFTGRVVAVSCCTCWVVASSTALTALVMNSQAPPCGYNRINTIMCTNIAVTALACKDVSIIKKTTFVFAMFIQFVPLSFITLSYITIINIIRLSASSDTWRKAFYTCTTHLFAVTVHYAPRVLVYTANEVGLVLNADVNVFVLCLYSYVPHISNPIIYCLRNKDIKQTFMSSAAKFLYLRGKNNVLPNTVTK</sequence>
<dbReference type="InterPro" id="IPR000725">
    <property type="entry name" value="Olfact_rcpt"/>
</dbReference>
<dbReference type="PROSITE" id="PS50262">
    <property type="entry name" value="G_PROTEIN_RECEP_F1_2"/>
    <property type="match status" value="1"/>
</dbReference>
<comment type="subcellular location">
    <subcellularLocation>
        <location evidence="1">Cell membrane</location>
        <topology evidence="1">Multi-pass membrane protein</topology>
    </subcellularLocation>
</comment>
<keyword evidence="16" id="KW-1185">Reference proteome</keyword>
<evidence type="ECO:0000256" key="2">
    <source>
        <dbReference type="ARBA" id="ARBA00022475"/>
    </source>
</evidence>
<feature type="transmembrane region" description="Helical" evidence="13">
    <location>
        <begin position="22"/>
        <end position="47"/>
    </location>
</feature>
<keyword evidence="3" id="KW-0716">Sensory transduction</keyword>
<dbReference type="PANTHER" id="PTHR24242">
    <property type="entry name" value="G-PROTEIN COUPLED RECEPTOR"/>
    <property type="match status" value="1"/>
</dbReference>
<dbReference type="InterPro" id="IPR050939">
    <property type="entry name" value="Olfactory_GPCR1"/>
</dbReference>
<keyword evidence="12" id="KW-0807">Transducer</keyword>
<evidence type="ECO:0000256" key="6">
    <source>
        <dbReference type="ARBA" id="ARBA00022989"/>
    </source>
</evidence>
<evidence type="ECO:0000256" key="7">
    <source>
        <dbReference type="ARBA" id="ARBA00023040"/>
    </source>
</evidence>
<evidence type="ECO:0000256" key="5">
    <source>
        <dbReference type="ARBA" id="ARBA00022725"/>
    </source>
</evidence>
<keyword evidence="11" id="KW-0325">Glycoprotein</keyword>
<evidence type="ECO:0000256" key="13">
    <source>
        <dbReference type="SAM" id="Phobius"/>
    </source>
</evidence>
<organism evidence="15 16">
    <name type="scientific">Pyxicephalus adspersus</name>
    <name type="common">African bullfrog</name>
    <dbReference type="NCBI Taxonomy" id="30357"/>
    <lineage>
        <taxon>Eukaryota</taxon>
        <taxon>Metazoa</taxon>
        <taxon>Chordata</taxon>
        <taxon>Craniata</taxon>
        <taxon>Vertebrata</taxon>
        <taxon>Euteleostomi</taxon>
        <taxon>Amphibia</taxon>
        <taxon>Batrachia</taxon>
        <taxon>Anura</taxon>
        <taxon>Neobatrachia</taxon>
        <taxon>Ranoidea</taxon>
        <taxon>Pyxicephalidae</taxon>
        <taxon>Pyxicephalinae</taxon>
        <taxon>Pyxicephalus</taxon>
    </lineage>
</organism>
<evidence type="ECO:0000256" key="8">
    <source>
        <dbReference type="ARBA" id="ARBA00023136"/>
    </source>
</evidence>
<evidence type="ECO:0000256" key="11">
    <source>
        <dbReference type="ARBA" id="ARBA00023180"/>
    </source>
</evidence>
<keyword evidence="9" id="KW-1015">Disulfide bond</keyword>
<dbReference type="InterPro" id="IPR000276">
    <property type="entry name" value="GPCR_Rhodpsn"/>
</dbReference>
<evidence type="ECO:0000256" key="12">
    <source>
        <dbReference type="ARBA" id="ARBA00023224"/>
    </source>
</evidence>
<feature type="transmembrane region" description="Helical" evidence="13">
    <location>
        <begin position="235"/>
        <end position="252"/>
    </location>
</feature>
<dbReference type="SUPFAM" id="SSF81321">
    <property type="entry name" value="Family A G protein-coupled receptor-like"/>
    <property type="match status" value="1"/>
</dbReference>
<feature type="transmembrane region" description="Helical" evidence="13">
    <location>
        <begin position="130"/>
        <end position="150"/>
    </location>
</feature>
<keyword evidence="8 13" id="KW-0472">Membrane</keyword>
<dbReference type="PRINTS" id="PR00237">
    <property type="entry name" value="GPCRRHODOPSN"/>
</dbReference>
<feature type="domain" description="G-protein coupled receptors family 1 profile" evidence="14">
    <location>
        <begin position="40"/>
        <end position="290"/>
    </location>
</feature>
<dbReference type="FunFam" id="1.20.1070.10:FF:000024">
    <property type="entry name" value="Olfactory receptor"/>
    <property type="match status" value="1"/>
</dbReference>
<comment type="caution">
    <text evidence="15">The sequence shown here is derived from an EMBL/GenBank/DDBJ whole genome shotgun (WGS) entry which is preliminary data.</text>
</comment>
<protein>
    <recommendedName>
        <fullName evidence="14">G-protein coupled receptors family 1 profile domain-containing protein</fullName>
    </recommendedName>
</protein>
<evidence type="ECO:0000313" key="15">
    <source>
        <dbReference type="EMBL" id="DBA32291.1"/>
    </source>
</evidence>
<reference evidence="15" key="1">
    <citation type="thesis" date="2020" institute="ProQuest LLC" country="789 East Eisenhower Parkway, Ann Arbor, MI, USA">
        <title>Comparative Genomics and Chromosome Evolution.</title>
        <authorList>
            <person name="Mudd A.B."/>
        </authorList>
    </citation>
    <scope>NUCLEOTIDE SEQUENCE</scope>
    <source>
        <strain evidence="15">1538</strain>
        <tissue evidence="15">Blood</tissue>
    </source>
</reference>
<keyword evidence="6 13" id="KW-1133">Transmembrane helix</keyword>
<dbReference type="Pfam" id="PF13853">
    <property type="entry name" value="7tm_4"/>
    <property type="match status" value="1"/>
</dbReference>
<feature type="transmembrane region" description="Helical" evidence="13">
    <location>
        <begin position="97"/>
        <end position="118"/>
    </location>
</feature>
<name>A0AAV3ATP2_PYXAD</name>
<dbReference type="AlphaFoldDB" id="A0AAV3ATP2"/>
<keyword evidence="2" id="KW-1003">Cell membrane</keyword>
<keyword evidence="5" id="KW-0552">Olfaction</keyword>
<evidence type="ECO:0000259" key="14">
    <source>
        <dbReference type="PROSITE" id="PS50262"/>
    </source>
</evidence>
<gene>
    <name evidence="15" type="ORF">GDO54_000094</name>
</gene>
<keyword evidence="10" id="KW-0675">Receptor</keyword>
<evidence type="ECO:0000256" key="4">
    <source>
        <dbReference type="ARBA" id="ARBA00022692"/>
    </source>
</evidence>
<dbReference type="GO" id="GO:0004930">
    <property type="term" value="F:G protein-coupled receptor activity"/>
    <property type="evidence" value="ECO:0007669"/>
    <property type="project" value="UniProtKB-KW"/>
</dbReference>
<keyword evidence="4 13" id="KW-0812">Transmembrane</keyword>
<dbReference type="EMBL" id="DYDO01000001">
    <property type="protein sequence ID" value="DBA32291.1"/>
    <property type="molecule type" value="Genomic_DNA"/>
</dbReference>
<evidence type="ECO:0000256" key="9">
    <source>
        <dbReference type="ARBA" id="ARBA00023157"/>
    </source>
</evidence>
<dbReference type="GO" id="GO:0005886">
    <property type="term" value="C:plasma membrane"/>
    <property type="evidence" value="ECO:0007669"/>
    <property type="project" value="UniProtKB-SubCell"/>
</dbReference>
<feature type="transmembrane region" description="Helical" evidence="13">
    <location>
        <begin position="198"/>
        <end position="223"/>
    </location>
</feature>
<dbReference type="Proteomes" id="UP001181693">
    <property type="component" value="Unassembled WGS sequence"/>
</dbReference>
<proteinExistence type="predicted"/>
<evidence type="ECO:0000256" key="1">
    <source>
        <dbReference type="ARBA" id="ARBA00004651"/>
    </source>
</evidence>
<accession>A0AAV3ATP2</accession>
<evidence type="ECO:0000313" key="16">
    <source>
        <dbReference type="Proteomes" id="UP001181693"/>
    </source>
</evidence>
<dbReference type="GO" id="GO:0004984">
    <property type="term" value="F:olfactory receptor activity"/>
    <property type="evidence" value="ECO:0007669"/>
    <property type="project" value="InterPro"/>
</dbReference>